<dbReference type="GO" id="GO:0016787">
    <property type="term" value="F:hydrolase activity"/>
    <property type="evidence" value="ECO:0007669"/>
    <property type="project" value="UniProtKB-KW"/>
</dbReference>
<name>A0A7X2V588_9BACI</name>
<dbReference type="InterPro" id="IPR012338">
    <property type="entry name" value="Beta-lactam/transpept-like"/>
</dbReference>
<comment type="caution">
    <text evidence="2">The sequence shown here is derived from an EMBL/GenBank/DDBJ whole genome shotgun (WGS) entry which is preliminary data.</text>
</comment>
<evidence type="ECO:0000313" key="3">
    <source>
        <dbReference type="Proteomes" id="UP000434639"/>
    </source>
</evidence>
<dbReference type="Proteomes" id="UP000434639">
    <property type="component" value="Unassembled WGS sequence"/>
</dbReference>
<feature type="domain" description="Beta-lactamase-related" evidence="1">
    <location>
        <begin position="29"/>
        <end position="318"/>
    </location>
</feature>
<accession>A0A7X2V588</accession>
<dbReference type="Pfam" id="PF00144">
    <property type="entry name" value="Beta-lactamase"/>
    <property type="match status" value="1"/>
</dbReference>
<evidence type="ECO:0000313" key="2">
    <source>
        <dbReference type="EMBL" id="MTH54210.1"/>
    </source>
</evidence>
<dbReference type="SUPFAM" id="SSF56601">
    <property type="entry name" value="beta-lactamase/transpeptidase-like"/>
    <property type="match status" value="1"/>
</dbReference>
<dbReference type="Gene3D" id="3.40.710.10">
    <property type="entry name" value="DD-peptidase/beta-lactamase superfamily"/>
    <property type="match status" value="1"/>
</dbReference>
<reference evidence="2 3" key="1">
    <citation type="journal article" date="2017" name="Int. J. Syst. Evol. Microbiol.">
        <title>Bacillus mangrovi sp. nov., isolated from a sediment sample from a mangrove forest.</title>
        <authorList>
            <person name="Gupta V."/>
            <person name="Singh P.K."/>
            <person name="Korpole S."/>
            <person name="Tanuku N.R.S."/>
            <person name="Pinnaka A.K."/>
        </authorList>
    </citation>
    <scope>NUCLEOTIDE SEQUENCE [LARGE SCALE GENOMIC DNA]</scope>
    <source>
        <strain evidence="2 3">KCTC 33872</strain>
    </source>
</reference>
<organism evidence="2 3">
    <name type="scientific">Metabacillus mangrovi</name>
    <dbReference type="NCBI Taxonomy" id="1491830"/>
    <lineage>
        <taxon>Bacteria</taxon>
        <taxon>Bacillati</taxon>
        <taxon>Bacillota</taxon>
        <taxon>Bacilli</taxon>
        <taxon>Bacillales</taxon>
        <taxon>Bacillaceae</taxon>
        <taxon>Metabacillus</taxon>
    </lineage>
</organism>
<dbReference type="InterPro" id="IPR001466">
    <property type="entry name" value="Beta-lactam-related"/>
</dbReference>
<gene>
    <name evidence="2" type="ORF">GKZ89_12435</name>
</gene>
<keyword evidence="2" id="KW-0378">Hydrolase</keyword>
<sequence length="333" mass="36905">MDIHIEQQDKGADSLKSFEYHNQKVYKETGAAALSCLILQGDKVVYESYTGTHSRNSGAGKVQENSRFNIASIRKSYIGLALACMIAEGKIRGLDQDLSDFYPDVPLINGTTFRHVLTHTHGLAEKDGKWIRMFQPGEDWSYNNAGVNLLISILETVSGKTVAQILDEQVFRKAGFAESGWGYSGENAVSNLLENPSQRMNGSGKDSNLYCSTRDLAKWGKLFLTEGKEAGILTPDLFKQMTSVQNKGIAPLPQHGFFWWMKEKDFPQNEIGPKVPKGSFQLLGITGCICLVMPEYHAVAVRMMNQSGQNKAFDYLDDVRTFGDLAAGMVKNP</sequence>
<dbReference type="EMBL" id="WMIB01000012">
    <property type="protein sequence ID" value="MTH54210.1"/>
    <property type="molecule type" value="Genomic_DNA"/>
</dbReference>
<dbReference type="PANTHER" id="PTHR43283:SF7">
    <property type="entry name" value="BETA-LACTAMASE-RELATED DOMAIN-CONTAINING PROTEIN"/>
    <property type="match status" value="1"/>
</dbReference>
<dbReference type="PANTHER" id="PTHR43283">
    <property type="entry name" value="BETA-LACTAMASE-RELATED"/>
    <property type="match status" value="1"/>
</dbReference>
<proteinExistence type="predicted"/>
<dbReference type="AlphaFoldDB" id="A0A7X2V588"/>
<dbReference type="InterPro" id="IPR050789">
    <property type="entry name" value="Diverse_Enzym_Activities"/>
</dbReference>
<keyword evidence="3" id="KW-1185">Reference proteome</keyword>
<protein>
    <submittedName>
        <fullName evidence="2">Serine hydrolase</fullName>
    </submittedName>
</protein>
<evidence type="ECO:0000259" key="1">
    <source>
        <dbReference type="Pfam" id="PF00144"/>
    </source>
</evidence>